<evidence type="ECO:0000313" key="15">
    <source>
        <dbReference type="EMBL" id="KZS20163.1"/>
    </source>
</evidence>
<evidence type="ECO:0000256" key="3">
    <source>
        <dbReference type="ARBA" id="ARBA00022448"/>
    </source>
</evidence>
<evidence type="ECO:0000256" key="9">
    <source>
        <dbReference type="ARBA" id="ARBA00023170"/>
    </source>
</evidence>
<name>A0A162R261_9CRUS</name>
<feature type="domain" description="Ionotropic glutamate receptor C-terminal" evidence="14">
    <location>
        <begin position="60"/>
        <end position="417"/>
    </location>
</feature>
<evidence type="ECO:0000256" key="12">
    <source>
        <dbReference type="ARBA" id="ARBA00023303"/>
    </source>
</evidence>
<protein>
    <recommendedName>
        <fullName evidence="14">Ionotropic glutamate receptor C-terminal domain-containing protein</fullName>
    </recommendedName>
</protein>
<comment type="similarity">
    <text evidence="2">Belongs to the glutamate-gated ion channel (TC 1.A.10.1) family.</text>
</comment>
<organism evidence="15 16">
    <name type="scientific">Daphnia magna</name>
    <dbReference type="NCBI Taxonomy" id="35525"/>
    <lineage>
        <taxon>Eukaryota</taxon>
        <taxon>Metazoa</taxon>
        <taxon>Ecdysozoa</taxon>
        <taxon>Arthropoda</taxon>
        <taxon>Crustacea</taxon>
        <taxon>Branchiopoda</taxon>
        <taxon>Diplostraca</taxon>
        <taxon>Cladocera</taxon>
        <taxon>Anomopoda</taxon>
        <taxon>Daphniidae</taxon>
        <taxon>Daphnia</taxon>
    </lineage>
</organism>
<evidence type="ECO:0000256" key="8">
    <source>
        <dbReference type="ARBA" id="ARBA00023136"/>
    </source>
</evidence>
<dbReference type="PANTHER" id="PTHR42643:SF24">
    <property type="entry name" value="IONOTROPIC RECEPTOR 60A"/>
    <property type="match status" value="1"/>
</dbReference>
<keyword evidence="16" id="KW-1185">Reference proteome</keyword>
<dbReference type="SUPFAM" id="SSF53850">
    <property type="entry name" value="Periplasmic binding protein-like II"/>
    <property type="match status" value="1"/>
</dbReference>
<feature type="transmembrane region" description="Helical" evidence="13">
    <location>
        <begin position="185"/>
        <end position="211"/>
    </location>
</feature>
<keyword evidence="8 13" id="KW-0472">Membrane</keyword>
<dbReference type="PANTHER" id="PTHR42643">
    <property type="entry name" value="IONOTROPIC RECEPTOR 20A-RELATED"/>
    <property type="match status" value="1"/>
</dbReference>
<sequence length="483" mass="54615">MTEQSDMSLASSDKKMIKNKAMNKTRLLIVFFTLSFTVKAVDYEGASTSTRLQTSLKGRVLRVVTGQFFPVSYVLRNSSGQIEYGGFLHHQIQYMSQKLKFTYEVYLAAENTNGIKRNGTWIGLIGALLRDEADLGLAPFAINLERYEAIEFSGLLGGDYTGILVRYPQAIVSSTSPYDVFSYEVWIGILVSIVSVVSLFIALTHAGVRFFTRDKNNETKMGTQMMFVLSTITSQGGYFRSRQSSLYVLAATWCFAAFVFVNIYNSTLVSYMSVIYQKPEINSFEDLAASSYKTTVPIGSISHLEVNSAKSGDMKTVADAIERCSDCKKHTAQDVASAVVEKENYAGILTFAVGYALMQNYNTGKQCRLTMAKEKTAWKHMYYAVPKTSPYTEEINREALWFLAFGLRDYLYKKYETEPAHCQLRYNNKGVSTKSSSNPIKLVQFYLPFLILFVGYAMACFQFCIEKFYYPTRQRKLQSCFRG</sequence>
<evidence type="ECO:0000256" key="13">
    <source>
        <dbReference type="SAM" id="Phobius"/>
    </source>
</evidence>
<keyword evidence="4" id="KW-1003">Cell membrane</keyword>
<comment type="subcellular location">
    <subcellularLocation>
        <location evidence="1">Cell membrane</location>
        <topology evidence="1">Multi-pass membrane protein</topology>
    </subcellularLocation>
</comment>
<keyword evidence="9" id="KW-0675">Receptor</keyword>
<evidence type="ECO:0000256" key="7">
    <source>
        <dbReference type="ARBA" id="ARBA00023065"/>
    </source>
</evidence>
<dbReference type="GO" id="GO:0050906">
    <property type="term" value="P:detection of stimulus involved in sensory perception"/>
    <property type="evidence" value="ECO:0007669"/>
    <property type="project" value="UniProtKB-ARBA"/>
</dbReference>
<evidence type="ECO:0000259" key="14">
    <source>
        <dbReference type="SMART" id="SM00079"/>
    </source>
</evidence>
<keyword evidence="12" id="KW-0407">Ion channel</keyword>
<evidence type="ECO:0000256" key="10">
    <source>
        <dbReference type="ARBA" id="ARBA00023180"/>
    </source>
</evidence>
<gene>
    <name evidence="15" type="ORF">APZ42_013145</name>
</gene>
<keyword evidence="3" id="KW-0813">Transport</keyword>
<keyword evidence="7" id="KW-0406">Ion transport</keyword>
<evidence type="ECO:0000256" key="2">
    <source>
        <dbReference type="ARBA" id="ARBA00008685"/>
    </source>
</evidence>
<dbReference type="InterPro" id="IPR019594">
    <property type="entry name" value="Glu/Gly-bd"/>
</dbReference>
<evidence type="ECO:0000256" key="1">
    <source>
        <dbReference type="ARBA" id="ARBA00004651"/>
    </source>
</evidence>
<dbReference type="InterPro" id="IPR001320">
    <property type="entry name" value="Iontro_rcpt_C"/>
</dbReference>
<dbReference type="Proteomes" id="UP000076858">
    <property type="component" value="Unassembled WGS sequence"/>
</dbReference>
<keyword evidence="10" id="KW-0325">Glycoprotein</keyword>
<dbReference type="Pfam" id="PF10613">
    <property type="entry name" value="Lig_chan-Glu_bd"/>
    <property type="match status" value="1"/>
</dbReference>
<dbReference type="Gene3D" id="3.40.190.10">
    <property type="entry name" value="Periplasmic binding protein-like II"/>
    <property type="match status" value="1"/>
</dbReference>
<dbReference type="InterPro" id="IPR052192">
    <property type="entry name" value="Insect_Ionotropic_Sensory_Rcpt"/>
</dbReference>
<accession>A0A162R261</accession>
<dbReference type="Pfam" id="PF00060">
    <property type="entry name" value="Lig_chan"/>
    <property type="match status" value="1"/>
</dbReference>
<evidence type="ECO:0000256" key="5">
    <source>
        <dbReference type="ARBA" id="ARBA00022692"/>
    </source>
</evidence>
<evidence type="ECO:0000256" key="6">
    <source>
        <dbReference type="ARBA" id="ARBA00022989"/>
    </source>
</evidence>
<feature type="transmembrane region" description="Helical" evidence="13">
    <location>
        <begin position="246"/>
        <end position="264"/>
    </location>
</feature>
<keyword evidence="5 13" id="KW-0812">Transmembrane</keyword>
<dbReference type="GO" id="GO:0005886">
    <property type="term" value="C:plasma membrane"/>
    <property type="evidence" value="ECO:0007669"/>
    <property type="project" value="UniProtKB-SubCell"/>
</dbReference>
<reference evidence="15 16" key="1">
    <citation type="submission" date="2016-03" db="EMBL/GenBank/DDBJ databases">
        <title>EvidentialGene: Evidence-directed Construction of Genes on Genomes.</title>
        <authorList>
            <person name="Gilbert D.G."/>
            <person name="Choi J.-H."/>
            <person name="Mockaitis K."/>
            <person name="Colbourne J."/>
            <person name="Pfrender M."/>
        </authorList>
    </citation>
    <scope>NUCLEOTIDE SEQUENCE [LARGE SCALE GENOMIC DNA]</scope>
    <source>
        <strain evidence="15 16">Xinb3</strain>
        <tissue evidence="15">Complete organism</tissue>
    </source>
</reference>
<feature type="transmembrane region" description="Helical" evidence="13">
    <location>
        <begin position="445"/>
        <end position="465"/>
    </location>
</feature>
<dbReference type="Gene3D" id="1.10.287.70">
    <property type="match status" value="1"/>
</dbReference>
<dbReference type="AlphaFoldDB" id="A0A162R261"/>
<dbReference type="EMBL" id="LRGB01000243">
    <property type="protein sequence ID" value="KZS20163.1"/>
    <property type="molecule type" value="Genomic_DNA"/>
</dbReference>
<comment type="caution">
    <text evidence="15">The sequence shown here is derived from an EMBL/GenBank/DDBJ whole genome shotgun (WGS) entry which is preliminary data.</text>
</comment>
<keyword evidence="11" id="KW-1071">Ligand-gated ion channel</keyword>
<evidence type="ECO:0000256" key="4">
    <source>
        <dbReference type="ARBA" id="ARBA00022475"/>
    </source>
</evidence>
<dbReference type="OrthoDB" id="6355574at2759"/>
<dbReference type="STRING" id="35525.A0A162R261"/>
<dbReference type="GO" id="GO:0015276">
    <property type="term" value="F:ligand-gated monoatomic ion channel activity"/>
    <property type="evidence" value="ECO:0007669"/>
    <property type="project" value="InterPro"/>
</dbReference>
<dbReference type="SMART" id="SM00079">
    <property type="entry name" value="PBPe"/>
    <property type="match status" value="1"/>
</dbReference>
<evidence type="ECO:0000256" key="11">
    <source>
        <dbReference type="ARBA" id="ARBA00023286"/>
    </source>
</evidence>
<proteinExistence type="inferred from homology"/>
<evidence type="ECO:0000313" key="16">
    <source>
        <dbReference type="Proteomes" id="UP000076858"/>
    </source>
</evidence>
<keyword evidence="6 13" id="KW-1133">Transmembrane helix</keyword>